<protein>
    <submittedName>
        <fullName evidence="1">Uncharacterized protein</fullName>
    </submittedName>
</protein>
<reference evidence="1 2" key="1">
    <citation type="submission" date="2020-10" db="EMBL/GenBank/DDBJ databases">
        <title>Whole genome sequence of oil-degrading bacteria Rhodococcus pyridinivorans strain 5Ap.</title>
        <authorList>
            <person name="Akhremchuk A.E."/>
            <person name="Valentovich L.N."/>
            <person name="Charniauskaya M.I."/>
            <person name="Bukliarevich H.A."/>
            <person name="Titok M.A."/>
        </authorList>
    </citation>
    <scope>NUCLEOTIDE SEQUENCE [LARGE SCALE GENOMIC DNA]</scope>
    <source>
        <strain evidence="1 2">5Ap</strain>
        <plasmid evidence="1 2">pNAPH</plasmid>
    </source>
</reference>
<accession>A0A7M2XUU9</accession>
<dbReference type="Proteomes" id="UP000593818">
    <property type="component" value="Plasmid pNAPH"/>
</dbReference>
<dbReference type="AlphaFoldDB" id="A0A7M2XUU9"/>
<dbReference type="InterPro" id="IPR036663">
    <property type="entry name" value="Fumarylacetoacetase_C_sf"/>
</dbReference>
<gene>
    <name evidence="1" type="ORF">INP59_24580</name>
</gene>
<sequence length="58" mass="6673">MRGPGLTIEDAAAAVGQVLRGIAIIDSRISDWKITIIDTIADKRPRVGWYWERDRRHR</sequence>
<dbReference type="SUPFAM" id="SSF56529">
    <property type="entry name" value="FAH"/>
    <property type="match status" value="1"/>
</dbReference>
<dbReference type="Gene3D" id="3.90.850.10">
    <property type="entry name" value="Fumarylacetoacetase-like, C-terminal domain"/>
    <property type="match status" value="1"/>
</dbReference>
<dbReference type="EMBL" id="CP063451">
    <property type="protein sequence ID" value="QOW01549.1"/>
    <property type="molecule type" value="Genomic_DNA"/>
</dbReference>
<evidence type="ECO:0000313" key="1">
    <source>
        <dbReference type="EMBL" id="QOW01549.1"/>
    </source>
</evidence>
<keyword evidence="2" id="KW-1185">Reference proteome</keyword>
<evidence type="ECO:0000313" key="2">
    <source>
        <dbReference type="Proteomes" id="UP000593818"/>
    </source>
</evidence>
<geneLocation type="plasmid" evidence="1 2">
    <name>pNAPH</name>
</geneLocation>
<organism evidence="1 2">
    <name type="scientific">Rhodococcus pyridinivorans</name>
    <dbReference type="NCBI Taxonomy" id="103816"/>
    <lineage>
        <taxon>Bacteria</taxon>
        <taxon>Bacillati</taxon>
        <taxon>Actinomycetota</taxon>
        <taxon>Actinomycetes</taxon>
        <taxon>Mycobacteriales</taxon>
        <taxon>Nocardiaceae</taxon>
        <taxon>Rhodococcus</taxon>
    </lineage>
</organism>
<name>A0A7M2XUU9_9NOCA</name>
<dbReference type="GO" id="GO:0003824">
    <property type="term" value="F:catalytic activity"/>
    <property type="evidence" value="ECO:0007669"/>
    <property type="project" value="InterPro"/>
</dbReference>
<dbReference type="RefSeq" id="WP_155951843.1">
    <property type="nucleotide sequence ID" value="NZ_CP063451.1"/>
</dbReference>
<keyword evidence="1" id="KW-0614">Plasmid</keyword>
<proteinExistence type="predicted"/>